<evidence type="ECO:0000259" key="1">
    <source>
        <dbReference type="Pfam" id="PF08241"/>
    </source>
</evidence>
<protein>
    <submittedName>
        <fullName evidence="2">Methyltransferase domain-containing protein</fullName>
    </submittedName>
</protein>
<dbReference type="CDD" id="cd02440">
    <property type="entry name" value="AdoMet_MTases"/>
    <property type="match status" value="1"/>
</dbReference>
<dbReference type="GO" id="GO:0008757">
    <property type="term" value="F:S-adenosylmethionine-dependent methyltransferase activity"/>
    <property type="evidence" value="ECO:0007669"/>
    <property type="project" value="InterPro"/>
</dbReference>
<sequence>MKPLKTFFQNKQVRTVLDVGTGTGDFVAVLKEVFPEAKITGVDPNTKSLTEAAKLFPGVDFVDMGGEHLDFADDQFDVASISMALHHLPDITKTLAEMQRVVKPRGWIIVNELFSDNLNPAQEVHKLMHHFRSKIDRLNGVSHNETLTKAEILELVENSGVTILHHFENKKERKPTTDEEINERIAKLNVLLDTISHRPEYPNFVAEAKEINAGLKLHGFAMATRVVIIGVVS</sequence>
<keyword evidence="3" id="KW-1185">Reference proteome</keyword>
<reference evidence="2" key="1">
    <citation type="submission" date="2022-11" db="EMBL/GenBank/DDBJ databases">
        <title>Marilongibacter aestuarii gen. nov., sp. nov., isolated from tidal flat sediment.</title>
        <authorList>
            <person name="Jiayan W."/>
        </authorList>
    </citation>
    <scope>NUCLEOTIDE SEQUENCE</scope>
    <source>
        <strain evidence="2">Z1-6</strain>
    </source>
</reference>
<evidence type="ECO:0000313" key="2">
    <source>
        <dbReference type="EMBL" id="MCY1721261.1"/>
    </source>
</evidence>
<dbReference type="InterPro" id="IPR013216">
    <property type="entry name" value="Methyltransf_11"/>
</dbReference>
<keyword evidence="2" id="KW-0808">Transferase</keyword>
<dbReference type="PANTHER" id="PTHR43591:SF24">
    <property type="entry name" value="2-METHOXY-6-POLYPRENYL-1,4-BENZOQUINOL METHYLASE, MITOCHONDRIAL"/>
    <property type="match status" value="1"/>
</dbReference>
<dbReference type="PANTHER" id="PTHR43591">
    <property type="entry name" value="METHYLTRANSFERASE"/>
    <property type="match status" value="1"/>
</dbReference>
<dbReference type="GO" id="GO:0032259">
    <property type="term" value="P:methylation"/>
    <property type="evidence" value="ECO:0007669"/>
    <property type="project" value="UniProtKB-KW"/>
</dbReference>
<organism evidence="2 3">
    <name type="scientific">Draconibacterium aestuarii</name>
    <dbReference type="NCBI Taxonomy" id="2998507"/>
    <lineage>
        <taxon>Bacteria</taxon>
        <taxon>Pseudomonadati</taxon>
        <taxon>Bacteroidota</taxon>
        <taxon>Bacteroidia</taxon>
        <taxon>Marinilabiliales</taxon>
        <taxon>Prolixibacteraceae</taxon>
        <taxon>Draconibacterium</taxon>
    </lineage>
</organism>
<accession>A0A9X3J780</accession>
<dbReference type="Pfam" id="PF08241">
    <property type="entry name" value="Methyltransf_11"/>
    <property type="match status" value="1"/>
</dbReference>
<keyword evidence="2" id="KW-0489">Methyltransferase</keyword>
<dbReference type="AlphaFoldDB" id="A0A9X3J780"/>
<gene>
    <name evidence="2" type="ORF">OU798_12960</name>
</gene>
<evidence type="ECO:0000313" key="3">
    <source>
        <dbReference type="Proteomes" id="UP001145087"/>
    </source>
</evidence>
<feature type="domain" description="Methyltransferase type 11" evidence="1">
    <location>
        <begin position="17"/>
        <end position="110"/>
    </location>
</feature>
<name>A0A9X3J780_9BACT</name>
<comment type="caution">
    <text evidence="2">The sequence shown here is derived from an EMBL/GenBank/DDBJ whole genome shotgun (WGS) entry which is preliminary data.</text>
</comment>
<dbReference type="Gene3D" id="3.40.50.150">
    <property type="entry name" value="Vaccinia Virus protein VP39"/>
    <property type="match status" value="1"/>
</dbReference>
<dbReference type="RefSeq" id="WP_343333592.1">
    <property type="nucleotide sequence ID" value="NZ_JAPOHD010000027.1"/>
</dbReference>
<dbReference type="SUPFAM" id="SSF53335">
    <property type="entry name" value="S-adenosyl-L-methionine-dependent methyltransferases"/>
    <property type="match status" value="1"/>
</dbReference>
<dbReference type="EMBL" id="JAPOHD010000027">
    <property type="protein sequence ID" value="MCY1721261.1"/>
    <property type="molecule type" value="Genomic_DNA"/>
</dbReference>
<dbReference type="InterPro" id="IPR029063">
    <property type="entry name" value="SAM-dependent_MTases_sf"/>
</dbReference>
<dbReference type="Proteomes" id="UP001145087">
    <property type="component" value="Unassembled WGS sequence"/>
</dbReference>
<proteinExistence type="predicted"/>